<evidence type="ECO:0000313" key="4">
    <source>
        <dbReference type="EMBL" id="QER67813.1"/>
    </source>
</evidence>
<comment type="cofactor">
    <cofactor evidence="2">
        <name>a divalent metal cation</name>
        <dbReference type="ChEBI" id="CHEBI:60240"/>
    </cofactor>
</comment>
<dbReference type="GO" id="GO:0016787">
    <property type="term" value="F:hydrolase activity"/>
    <property type="evidence" value="ECO:0007669"/>
    <property type="project" value="UniProtKB-UniRule"/>
</dbReference>
<dbReference type="EC" id="3.1.4.-" evidence="2"/>
<evidence type="ECO:0000256" key="2">
    <source>
        <dbReference type="RuleBase" id="RU362039"/>
    </source>
</evidence>
<protein>
    <recommendedName>
        <fullName evidence="2">Phosphoesterase</fullName>
        <ecNumber evidence="2">3.1.4.-</ecNumber>
    </recommendedName>
</protein>
<dbReference type="OrthoDB" id="9800565at2"/>
<dbReference type="CDD" id="cd00841">
    <property type="entry name" value="MPP_YfcE"/>
    <property type="match status" value="1"/>
</dbReference>
<evidence type="ECO:0000313" key="5">
    <source>
        <dbReference type="Proteomes" id="UP000325295"/>
    </source>
</evidence>
<dbReference type="PANTHER" id="PTHR11124">
    <property type="entry name" value="VACUOLAR SORTING PROTEIN VPS29"/>
    <property type="match status" value="1"/>
</dbReference>
<organism evidence="4 5">
    <name type="scientific">Paucilactobacillus nenjiangensis</name>
    <dbReference type="NCBI Taxonomy" id="1296540"/>
    <lineage>
        <taxon>Bacteria</taxon>
        <taxon>Bacillati</taxon>
        <taxon>Bacillota</taxon>
        <taxon>Bacilli</taxon>
        <taxon>Lactobacillales</taxon>
        <taxon>Lactobacillaceae</taxon>
        <taxon>Paucilactobacillus</taxon>
    </lineage>
</organism>
<dbReference type="InterPro" id="IPR000979">
    <property type="entry name" value="Phosphodiesterase_MJ0936/Vps29"/>
</dbReference>
<dbReference type="InterPro" id="IPR024654">
    <property type="entry name" value="Calcineurin-like_PHP_lpxH"/>
</dbReference>
<dbReference type="NCBIfam" id="TIGR00040">
    <property type="entry name" value="yfcE"/>
    <property type="match status" value="1"/>
</dbReference>
<dbReference type="InterPro" id="IPR029052">
    <property type="entry name" value="Metallo-depent_PP-like"/>
</dbReference>
<dbReference type="InterPro" id="IPR041802">
    <property type="entry name" value="MPP_YfcE"/>
</dbReference>
<dbReference type="RefSeq" id="WP_137602612.1">
    <property type="nucleotide sequence ID" value="NZ_BJEB01000063.1"/>
</dbReference>
<dbReference type="Pfam" id="PF12850">
    <property type="entry name" value="Metallophos_2"/>
    <property type="match status" value="1"/>
</dbReference>
<reference evidence="4 5" key="1">
    <citation type="submission" date="2019-09" db="EMBL/GenBank/DDBJ databases">
        <title>Complete Genome Sequence of Lactobacillus nenjiangensis SH-Y15, isolated from sauerkraut.</title>
        <authorList>
            <person name="Yang H."/>
        </authorList>
    </citation>
    <scope>NUCLEOTIDE SEQUENCE [LARGE SCALE GENOMIC DNA]</scope>
    <source>
        <strain evidence="4 5">SH-Y15</strain>
    </source>
</reference>
<evidence type="ECO:0000256" key="1">
    <source>
        <dbReference type="ARBA" id="ARBA00008950"/>
    </source>
</evidence>
<evidence type="ECO:0000259" key="3">
    <source>
        <dbReference type="Pfam" id="PF12850"/>
    </source>
</evidence>
<keyword evidence="5" id="KW-1185">Reference proteome</keyword>
<comment type="similarity">
    <text evidence="1 2">Belongs to the metallophosphoesterase superfamily. YfcE family.</text>
</comment>
<dbReference type="AlphaFoldDB" id="A0A5P1X2S0"/>
<keyword evidence="2" id="KW-0479">Metal-binding</keyword>
<dbReference type="KEGG" id="lnn:F0161_08140"/>
<dbReference type="GO" id="GO:0046872">
    <property type="term" value="F:metal ion binding"/>
    <property type="evidence" value="ECO:0007669"/>
    <property type="project" value="UniProtKB-KW"/>
</dbReference>
<dbReference type="Gene3D" id="3.60.21.10">
    <property type="match status" value="1"/>
</dbReference>
<accession>A0A5P1X2S0</accession>
<gene>
    <name evidence="4" type="ORF">F0161_08140</name>
</gene>
<feature type="domain" description="Calcineurin-like phosphoesterase" evidence="3">
    <location>
        <begin position="1"/>
        <end position="148"/>
    </location>
</feature>
<proteinExistence type="inferred from homology"/>
<name>A0A5P1X2S0_9LACO</name>
<sequence length="175" mass="20034">MKLLVVSDNHGDRDILVKLQQEYVDKMDLMIHCGDSELAVDDEIFDNMPSVLGNNDWGQPFPEKRLLEVASERVLVTHGHLYNVNFNLDELVMLARRRNASIIAYGHTHQLAVTMQNGKLYINPGSISLPRGEYSYLGGTYAIITTSKTQVDVQYYNRAMEPVEDLHFTFERNMK</sequence>
<dbReference type="EMBL" id="CP043939">
    <property type="protein sequence ID" value="QER67813.1"/>
    <property type="molecule type" value="Genomic_DNA"/>
</dbReference>
<dbReference type="SUPFAM" id="SSF56300">
    <property type="entry name" value="Metallo-dependent phosphatases"/>
    <property type="match status" value="1"/>
</dbReference>
<dbReference type="Proteomes" id="UP000325295">
    <property type="component" value="Chromosome"/>
</dbReference>